<evidence type="ECO:0000256" key="1">
    <source>
        <dbReference type="ARBA" id="ARBA00007447"/>
    </source>
</evidence>
<keyword evidence="3" id="KW-0472">Membrane</keyword>
<dbReference type="Pfam" id="PF00026">
    <property type="entry name" value="Asp"/>
    <property type="match status" value="1"/>
</dbReference>
<dbReference type="SUPFAM" id="SSF50630">
    <property type="entry name" value="Acid proteases"/>
    <property type="match status" value="1"/>
</dbReference>
<keyword evidence="7" id="KW-1185">Reference proteome</keyword>
<gene>
    <name evidence="6" type="ORF">EV356DRAFT_310999</name>
</gene>
<keyword evidence="6" id="KW-0645">Protease</keyword>
<dbReference type="EMBL" id="ML991830">
    <property type="protein sequence ID" value="KAF2231180.1"/>
    <property type="molecule type" value="Genomic_DNA"/>
</dbReference>
<evidence type="ECO:0000256" key="2">
    <source>
        <dbReference type="SAM" id="MobiDB-lite"/>
    </source>
</evidence>
<comment type="similarity">
    <text evidence="1">Belongs to the peptidase A1 family.</text>
</comment>
<dbReference type="Gene3D" id="2.40.70.10">
    <property type="entry name" value="Acid Proteases"/>
    <property type="match status" value="2"/>
</dbReference>
<name>A0A6A6H0C2_VIRVR</name>
<keyword evidence="4" id="KW-0732">Signal</keyword>
<accession>A0A6A6H0C2</accession>
<dbReference type="GO" id="GO:0000324">
    <property type="term" value="C:fungal-type vacuole"/>
    <property type="evidence" value="ECO:0007669"/>
    <property type="project" value="TreeGrafter"/>
</dbReference>
<feature type="region of interest" description="Disordered" evidence="2">
    <location>
        <begin position="456"/>
        <end position="487"/>
    </location>
</feature>
<feature type="signal peptide" evidence="4">
    <location>
        <begin position="1"/>
        <end position="18"/>
    </location>
</feature>
<feature type="region of interest" description="Disordered" evidence="2">
    <location>
        <begin position="560"/>
        <end position="604"/>
    </location>
</feature>
<keyword evidence="3" id="KW-0812">Transmembrane</keyword>
<feature type="compositionally biased region" description="Polar residues" evidence="2">
    <location>
        <begin position="565"/>
        <end position="577"/>
    </location>
</feature>
<organism evidence="6 7">
    <name type="scientific">Viridothelium virens</name>
    <name type="common">Speckled blister lichen</name>
    <name type="synonym">Trypethelium virens</name>
    <dbReference type="NCBI Taxonomy" id="1048519"/>
    <lineage>
        <taxon>Eukaryota</taxon>
        <taxon>Fungi</taxon>
        <taxon>Dikarya</taxon>
        <taxon>Ascomycota</taxon>
        <taxon>Pezizomycotina</taxon>
        <taxon>Dothideomycetes</taxon>
        <taxon>Dothideomycetes incertae sedis</taxon>
        <taxon>Trypetheliales</taxon>
        <taxon>Trypetheliaceae</taxon>
        <taxon>Viridothelium</taxon>
    </lineage>
</organism>
<dbReference type="GO" id="GO:0006508">
    <property type="term" value="P:proteolysis"/>
    <property type="evidence" value="ECO:0007669"/>
    <property type="project" value="UniProtKB-KW"/>
</dbReference>
<dbReference type="GO" id="GO:0004190">
    <property type="term" value="F:aspartic-type endopeptidase activity"/>
    <property type="evidence" value="ECO:0007669"/>
    <property type="project" value="InterPro"/>
</dbReference>
<feature type="domain" description="Peptidase A1" evidence="5">
    <location>
        <begin position="38"/>
        <end position="379"/>
    </location>
</feature>
<feature type="compositionally biased region" description="Low complexity" evidence="2">
    <location>
        <begin position="466"/>
        <end position="477"/>
    </location>
</feature>
<dbReference type="PROSITE" id="PS51767">
    <property type="entry name" value="PEPTIDASE_A1"/>
    <property type="match status" value="1"/>
</dbReference>
<evidence type="ECO:0000259" key="5">
    <source>
        <dbReference type="PROSITE" id="PS51767"/>
    </source>
</evidence>
<dbReference type="PRINTS" id="PR00792">
    <property type="entry name" value="PEPSIN"/>
</dbReference>
<feature type="compositionally biased region" description="Low complexity" evidence="2">
    <location>
        <begin position="580"/>
        <end position="604"/>
    </location>
</feature>
<protein>
    <submittedName>
        <fullName evidence="6">Acid protease</fullName>
    </submittedName>
</protein>
<dbReference type="CDD" id="cd05471">
    <property type="entry name" value="pepsin_like"/>
    <property type="match status" value="1"/>
</dbReference>
<feature type="chain" id="PRO_5025687334" evidence="4">
    <location>
        <begin position="19"/>
        <end position="629"/>
    </location>
</feature>
<evidence type="ECO:0000313" key="7">
    <source>
        <dbReference type="Proteomes" id="UP000800092"/>
    </source>
</evidence>
<evidence type="ECO:0000256" key="3">
    <source>
        <dbReference type="SAM" id="Phobius"/>
    </source>
</evidence>
<dbReference type="PANTHER" id="PTHR47966:SF51">
    <property type="entry name" value="BETA-SITE APP-CLEAVING ENZYME, ISOFORM A-RELATED"/>
    <property type="match status" value="1"/>
</dbReference>
<evidence type="ECO:0000256" key="4">
    <source>
        <dbReference type="SAM" id="SignalP"/>
    </source>
</evidence>
<sequence length="629" mass="67914">MAIALWGCLFLVLPAVLGQTPLSIPPSQYWDGNDGPWSSFKATVGTPPQNVRVYPASSQSSLWVVLPEGCTGDEPQDCSDARGFLFQKNASSTWSEKGLFELTTTEENFLGLTGNGDWGFDTVMLGWQGDGLPNLNSTLVTGVATPDFYLGEIGLNNQPLNFTTFNDPQPSLLATLKAQGRIPSLSWGYTAGASYQRTFGFGSLTLGGYDTTRFSANDLTIPFGPDSSRDLLVAIQTIRTSNTQAQLLPKPEFFWIDSTVSQIWLPADACTAFETAFGISWDDESSLYLVNDTLHDQLVSQNPNVTFRLGSELDGGTTVDITFPYSAFDLNVSLPLVNGSSRYFPLKRAANETQYVLGRAFLQEAYVTVDYERSSFQVQQAIFPGSSTSQKLVAIQSPNATASSNTSDTSTSSQPSKLSTGAEAGIIAGGSIVGVAVVVIAVILCIHQRRKKQKAAELSADPLTSPPSFKSHFSSPSIGPPSEMDPFGKVELPVATDHPRHELEGYYGQRNELQGEGIHKAEMMGSPIKDSHPTNKAMRQNLHQDLDNFISVHELPAHVPVPELDSSTNTASTNTVPRHTGSLTSSSTTGVRSPISSASGSSPATGLVSTFPRYDRNENQEERYFGGWI</sequence>
<dbReference type="Proteomes" id="UP000800092">
    <property type="component" value="Unassembled WGS sequence"/>
</dbReference>
<dbReference type="InterPro" id="IPR021109">
    <property type="entry name" value="Peptidase_aspartic_dom_sf"/>
</dbReference>
<feature type="region of interest" description="Disordered" evidence="2">
    <location>
        <begin position="399"/>
        <end position="418"/>
    </location>
</feature>
<reference evidence="6" key="1">
    <citation type="journal article" date="2020" name="Stud. Mycol.">
        <title>101 Dothideomycetes genomes: a test case for predicting lifestyles and emergence of pathogens.</title>
        <authorList>
            <person name="Haridas S."/>
            <person name="Albert R."/>
            <person name="Binder M."/>
            <person name="Bloem J."/>
            <person name="Labutti K."/>
            <person name="Salamov A."/>
            <person name="Andreopoulos B."/>
            <person name="Baker S."/>
            <person name="Barry K."/>
            <person name="Bills G."/>
            <person name="Bluhm B."/>
            <person name="Cannon C."/>
            <person name="Castanera R."/>
            <person name="Culley D."/>
            <person name="Daum C."/>
            <person name="Ezra D."/>
            <person name="Gonzalez J."/>
            <person name="Henrissat B."/>
            <person name="Kuo A."/>
            <person name="Liang C."/>
            <person name="Lipzen A."/>
            <person name="Lutzoni F."/>
            <person name="Magnuson J."/>
            <person name="Mondo S."/>
            <person name="Nolan M."/>
            <person name="Ohm R."/>
            <person name="Pangilinan J."/>
            <person name="Park H.-J."/>
            <person name="Ramirez L."/>
            <person name="Alfaro M."/>
            <person name="Sun H."/>
            <person name="Tritt A."/>
            <person name="Yoshinaga Y."/>
            <person name="Zwiers L.-H."/>
            <person name="Turgeon B."/>
            <person name="Goodwin S."/>
            <person name="Spatafora J."/>
            <person name="Crous P."/>
            <person name="Grigoriev I."/>
        </authorList>
    </citation>
    <scope>NUCLEOTIDE SEQUENCE</scope>
    <source>
        <strain evidence="6">Tuck. ex Michener</strain>
    </source>
</reference>
<dbReference type="InterPro" id="IPR001461">
    <property type="entry name" value="Aspartic_peptidase_A1"/>
</dbReference>
<dbReference type="PANTHER" id="PTHR47966">
    <property type="entry name" value="BETA-SITE APP-CLEAVING ENZYME, ISOFORM A-RELATED"/>
    <property type="match status" value="1"/>
</dbReference>
<proteinExistence type="inferred from homology"/>
<evidence type="ECO:0000313" key="6">
    <source>
        <dbReference type="EMBL" id="KAF2231180.1"/>
    </source>
</evidence>
<dbReference type="InterPro" id="IPR033121">
    <property type="entry name" value="PEPTIDASE_A1"/>
</dbReference>
<dbReference type="AlphaFoldDB" id="A0A6A6H0C2"/>
<keyword evidence="6" id="KW-0378">Hydrolase</keyword>
<keyword evidence="3" id="KW-1133">Transmembrane helix</keyword>
<feature type="transmembrane region" description="Helical" evidence="3">
    <location>
        <begin position="424"/>
        <end position="446"/>
    </location>
</feature>
<dbReference type="OrthoDB" id="4074350at2759"/>
<dbReference type="InterPro" id="IPR034164">
    <property type="entry name" value="Pepsin-like_dom"/>
</dbReference>